<comment type="subcellular location">
    <subcellularLocation>
        <location evidence="1">Cell outer membrane</location>
    </subcellularLocation>
</comment>
<evidence type="ECO:0000256" key="6">
    <source>
        <dbReference type="SAM" id="SignalP"/>
    </source>
</evidence>
<gene>
    <name evidence="7" type="ORF">GCM10008023_03000</name>
</gene>
<evidence type="ECO:0000256" key="4">
    <source>
        <dbReference type="ARBA" id="ARBA00023136"/>
    </source>
</evidence>
<dbReference type="Proteomes" id="UP000652430">
    <property type="component" value="Unassembled WGS sequence"/>
</dbReference>
<name>A0ABQ3LGL3_9SPHN</name>
<dbReference type="Gene3D" id="1.20.1600.10">
    <property type="entry name" value="Outer membrane efflux proteins (OEP)"/>
    <property type="match status" value="1"/>
</dbReference>
<keyword evidence="4" id="KW-0472">Membrane</keyword>
<evidence type="ECO:0000256" key="2">
    <source>
        <dbReference type="ARBA" id="ARBA00022452"/>
    </source>
</evidence>
<dbReference type="SUPFAM" id="SSF56954">
    <property type="entry name" value="Outer membrane efflux proteins (OEP)"/>
    <property type="match status" value="1"/>
</dbReference>
<dbReference type="PANTHER" id="PTHR30026">
    <property type="entry name" value="OUTER MEMBRANE PROTEIN TOLC"/>
    <property type="match status" value="1"/>
</dbReference>
<keyword evidence="6" id="KW-0732">Signal</keyword>
<dbReference type="RefSeq" id="WP_189674825.1">
    <property type="nucleotide sequence ID" value="NZ_BNAQ01000001.1"/>
</dbReference>
<proteinExistence type="predicted"/>
<sequence>MAHLLSFGAAGVSLFLALPAAAQDVAPPVAMSFEAASQALGKGSRALSAADHEVRAAQATADALKALRRPVVSASASVVEYQKTLAIDLSGSKSDLTGATTDFLAGLPGQFPPGFQEIVSQVTQRVGAALPGLVSAIPDTLRFQTRDTAFRPTVTAALPLYTGGAIPAIQRGAQAGVAIAEATQAQGRDLSQLNLVRTYFGQQVAEQLAASTRATRDGFDRHLSDARKLEQQGVLSHARVLEVQVARDAADRAYLRADLEAATARDTLARLLDAEGGVQPTTALFVNAQPLPPKAEFLAASDHPQARGADAARAVAAAGVDLARSRYRPQAFAFGEYNLNRNDALPTEPDWIAGVAVRMTLLSNVDRRRTLDAAHERERAAADGAAEIRKTIATQTIRAYDLTETARRTFLSLDSSVAAAEENLRVQELSFREGEATSAAVIDAQAAIATVRTQRIAAAYEYDLALAGLLVASHQLDSFGGYLARADHRLGAVTP</sequence>
<evidence type="ECO:0000256" key="1">
    <source>
        <dbReference type="ARBA" id="ARBA00004442"/>
    </source>
</evidence>
<feature type="chain" id="PRO_5045912512" evidence="6">
    <location>
        <begin position="23"/>
        <end position="495"/>
    </location>
</feature>
<feature type="signal peptide" evidence="6">
    <location>
        <begin position="1"/>
        <end position="22"/>
    </location>
</feature>
<evidence type="ECO:0000313" key="8">
    <source>
        <dbReference type="Proteomes" id="UP000652430"/>
    </source>
</evidence>
<keyword evidence="5" id="KW-0998">Cell outer membrane</keyword>
<accession>A0ABQ3LGL3</accession>
<evidence type="ECO:0000256" key="5">
    <source>
        <dbReference type="ARBA" id="ARBA00023237"/>
    </source>
</evidence>
<keyword evidence="8" id="KW-1185">Reference proteome</keyword>
<evidence type="ECO:0000313" key="7">
    <source>
        <dbReference type="EMBL" id="GHH08118.1"/>
    </source>
</evidence>
<keyword evidence="2" id="KW-1134">Transmembrane beta strand</keyword>
<evidence type="ECO:0000256" key="3">
    <source>
        <dbReference type="ARBA" id="ARBA00022692"/>
    </source>
</evidence>
<dbReference type="InterPro" id="IPR051906">
    <property type="entry name" value="TolC-like"/>
</dbReference>
<comment type="caution">
    <text evidence="7">The sequence shown here is derived from an EMBL/GenBank/DDBJ whole genome shotgun (WGS) entry which is preliminary data.</text>
</comment>
<dbReference type="PANTHER" id="PTHR30026:SF5">
    <property type="entry name" value="ABC-TYPE EFFLUX SYSTEM SECRETIN COMPONENT"/>
    <property type="match status" value="1"/>
</dbReference>
<protein>
    <submittedName>
        <fullName evidence="7">Transporter</fullName>
    </submittedName>
</protein>
<reference evidence="8" key="1">
    <citation type="journal article" date="2019" name="Int. J. Syst. Evol. Microbiol.">
        <title>The Global Catalogue of Microorganisms (GCM) 10K type strain sequencing project: providing services to taxonomists for standard genome sequencing and annotation.</title>
        <authorList>
            <consortium name="The Broad Institute Genomics Platform"/>
            <consortium name="The Broad Institute Genome Sequencing Center for Infectious Disease"/>
            <person name="Wu L."/>
            <person name="Ma J."/>
        </authorList>
    </citation>
    <scope>NUCLEOTIDE SEQUENCE [LARGE SCALE GENOMIC DNA]</scope>
    <source>
        <strain evidence="8">CGMCC 1.8957</strain>
    </source>
</reference>
<keyword evidence="3" id="KW-0812">Transmembrane</keyword>
<dbReference type="EMBL" id="BNAQ01000001">
    <property type="protein sequence ID" value="GHH08118.1"/>
    <property type="molecule type" value="Genomic_DNA"/>
</dbReference>
<organism evidence="7 8">
    <name type="scientific">Sphingomonas glacialis</name>
    <dbReference type="NCBI Taxonomy" id="658225"/>
    <lineage>
        <taxon>Bacteria</taxon>
        <taxon>Pseudomonadati</taxon>
        <taxon>Pseudomonadota</taxon>
        <taxon>Alphaproteobacteria</taxon>
        <taxon>Sphingomonadales</taxon>
        <taxon>Sphingomonadaceae</taxon>
        <taxon>Sphingomonas</taxon>
    </lineage>
</organism>